<sequence>MSEQTSRLVRDEIRLAVAELREKPKYAGLGLGLFGSAGLFAFFGTAVLITAAILALDLAVPAWAAALIVAAVLFVLALIAALVGKREIQQAKPMPERAAENVRRDIEEITGRGTS</sequence>
<protein>
    <submittedName>
        <fullName evidence="2">Phage holin family protein</fullName>
    </submittedName>
</protein>
<dbReference type="SUPFAM" id="SSF103473">
    <property type="entry name" value="MFS general substrate transporter"/>
    <property type="match status" value="1"/>
</dbReference>
<feature type="transmembrane region" description="Helical" evidence="1">
    <location>
        <begin position="31"/>
        <end position="56"/>
    </location>
</feature>
<proteinExistence type="predicted"/>
<dbReference type="EMBL" id="WLZY01000004">
    <property type="protein sequence ID" value="NDL58009.1"/>
    <property type="molecule type" value="Genomic_DNA"/>
</dbReference>
<evidence type="ECO:0000256" key="1">
    <source>
        <dbReference type="SAM" id="Phobius"/>
    </source>
</evidence>
<accession>A0A7K3M3X5</accession>
<name>A0A7K3M3X5_9ACTN</name>
<feature type="transmembrane region" description="Helical" evidence="1">
    <location>
        <begin position="62"/>
        <end position="84"/>
    </location>
</feature>
<comment type="caution">
    <text evidence="2">The sequence shown here is derived from an EMBL/GenBank/DDBJ whole genome shotgun (WGS) entry which is preliminary data.</text>
</comment>
<keyword evidence="1" id="KW-0472">Membrane</keyword>
<keyword evidence="1" id="KW-1133">Transmembrane helix</keyword>
<dbReference type="AlphaFoldDB" id="A0A7K3M3X5"/>
<gene>
    <name evidence="2" type="ORF">F7O44_13095</name>
</gene>
<keyword evidence="3" id="KW-1185">Reference proteome</keyword>
<keyword evidence="1" id="KW-0812">Transmembrane</keyword>
<dbReference type="InterPro" id="IPR036259">
    <property type="entry name" value="MFS_trans_sf"/>
</dbReference>
<dbReference type="InterPro" id="IPR009937">
    <property type="entry name" value="Phage_holin_3_6"/>
</dbReference>
<organism evidence="2 3">
    <name type="scientific">Phytoactinopolyspora mesophila</name>
    <dbReference type="NCBI Taxonomy" id="2650750"/>
    <lineage>
        <taxon>Bacteria</taxon>
        <taxon>Bacillati</taxon>
        <taxon>Actinomycetota</taxon>
        <taxon>Actinomycetes</taxon>
        <taxon>Jiangellales</taxon>
        <taxon>Jiangellaceae</taxon>
        <taxon>Phytoactinopolyspora</taxon>
    </lineage>
</organism>
<evidence type="ECO:0000313" key="2">
    <source>
        <dbReference type="EMBL" id="NDL58009.1"/>
    </source>
</evidence>
<reference evidence="2 3" key="1">
    <citation type="submission" date="2019-11" db="EMBL/GenBank/DDBJ databases">
        <authorList>
            <person name="Li X.-J."/>
            <person name="Feng X.-M."/>
        </authorList>
    </citation>
    <scope>NUCLEOTIDE SEQUENCE [LARGE SCALE GENOMIC DNA]</scope>
    <source>
        <strain evidence="2 3">XMNu-373</strain>
    </source>
</reference>
<dbReference type="Proteomes" id="UP000460435">
    <property type="component" value="Unassembled WGS sequence"/>
</dbReference>
<evidence type="ECO:0000313" key="3">
    <source>
        <dbReference type="Proteomes" id="UP000460435"/>
    </source>
</evidence>
<dbReference type="Pfam" id="PF07332">
    <property type="entry name" value="Phage_holin_3_6"/>
    <property type="match status" value="1"/>
</dbReference>